<gene>
    <name evidence="3" type="ORF">SAMN05192579_11932</name>
</gene>
<dbReference type="PANTHER" id="PTHR30441">
    <property type="entry name" value="DUF748 DOMAIN-CONTAINING PROTEIN"/>
    <property type="match status" value="1"/>
</dbReference>
<feature type="compositionally biased region" description="Low complexity" evidence="1">
    <location>
        <begin position="339"/>
        <end position="353"/>
    </location>
</feature>
<feature type="transmembrane region" description="Helical" evidence="2">
    <location>
        <begin position="12"/>
        <end position="33"/>
    </location>
</feature>
<keyword evidence="2" id="KW-1133">Transmembrane helix</keyword>
<dbReference type="AlphaFoldDB" id="A0A1I4FSI2"/>
<name>A0A1I4FSI2_9GAMM</name>
<evidence type="ECO:0000256" key="2">
    <source>
        <dbReference type="SAM" id="Phobius"/>
    </source>
</evidence>
<dbReference type="GO" id="GO:0005886">
    <property type="term" value="C:plasma membrane"/>
    <property type="evidence" value="ECO:0007669"/>
    <property type="project" value="TreeGrafter"/>
</dbReference>
<feature type="region of interest" description="Disordered" evidence="1">
    <location>
        <begin position="339"/>
        <end position="364"/>
    </location>
</feature>
<keyword evidence="2" id="KW-0472">Membrane</keyword>
<dbReference type="GO" id="GO:0090313">
    <property type="term" value="P:regulation of protein targeting to membrane"/>
    <property type="evidence" value="ECO:0007669"/>
    <property type="project" value="TreeGrafter"/>
</dbReference>
<proteinExistence type="predicted"/>
<protein>
    <submittedName>
        <fullName evidence="3">AsmA protein</fullName>
    </submittedName>
</protein>
<reference evidence="4" key="1">
    <citation type="submission" date="2016-10" db="EMBL/GenBank/DDBJ databases">
        <authorList>
            <person name="Varghese N."/>
            <person name="Submissions S."/>
        </authorList>
    </citation>
    <scope>NUCLEOTIDE SEQUENCE [LARGE SCALE GENOMIC DNA]</scope>
    <source>
        <strain evidence="4">MO64</strain>
    </source>
</reference>
<dbReference type="RefSeq" id="WP_175481597.1">
    <property type="nucleotide sequence ID" value="NZ_FOSR01000019.1"/>
</dbReference>
<dbReference type="InterPro" id="IPR052894">
    <property type="entry name" value="AsmA-related"/>
</dbReference>
<dbReference type="PANTHER" id="PTHR30441:SF4">
    <property type="entry name" value="PROTEIN ASMA"/>
    <property type="match status" value="1"/>
</dbReference>
<accession>A0A1I4FSI2</accession>
<feature type="compositionally biased region" description="Basic residues" evidence="1">
    <location>
        <begin position="354"/>
        <end position="364"/>
    </location>
</feature>
<evidence type="ECO:0000313" key="4">
    <source>
        <dbReference type="Proteomes" id="UP000198725"/>
    </source>
</evidence>
<dbReference type="Proteomes" id="UP000198725">
    <property type="component" value="Unassembled WGS sequence"/>
</dbReference>
<keyword evidence="4" id="KW-1185">Reference proteome</keyword>
<evidence type="ECO:0000313" key="3">
    <source>
        <dbReference type="EMBL" id="SFL20240.1"/>
    </source>
</evidence>
<evidence type="ECO:0000256" key="1">
    <source>
        <dbReference type="SAM" id="MobiDB-lite"/>
    </source>
</evidence>
<sequence length="364" mass="38217">MTLSRRLRLTLIACAGVVSVLVLAVLVTLYLLLQPDRFTAMLQSQAHGAGLELSLASPAHPTLLPYPSLELEGLTLTAQGASTPILLAARGRLALPWRTIFGGPTAISQLEIDSPRVDLGALQDWLGALPPRPASAPLQVPRIDTGVRITQGSVVSGDHLLLNQVTLNAGSLIPNKPFLLDVTARTADDTPVQWHLSATPRMQGNSLQLDDIALHIAHGSTLSLQLAGTARWQGAANASLQLHGTLADKDRGDYSTSLTLTPADQNSPLLLALKLDGTDNHVDLRLPPLALAHWWTQLGSTTSTPQLTVPPANGSIDVASLDVGGMHIEGLSVRAGDAVPAAASSTATPAQPAKTKHAPKPKKK</sequence>
<keyword evidence="2" id="KW-0812">Transmembrane</keyword>
<dbReference type="EMBL" id="FOSR01000019">
    <property type="protein sequence ID" value="SFL20240.1"/>
    <property type="molecule type" value="Genomic_DNA"/>
</dbReference>
<organism evidence="3 4">
    <name type="scientific">Rhodanobacter glycinis</name>
    <dbReference type="NCBI Taxonomy" id="582702"/>
    <lineage>
        <taxon>Bacteria</taxon>
        <taxon>Pseudomonadati</taxon>
        <taxon>Pseudomonadota</taxon>
        <taxon>Gammaproteobacteria</taxon>
        <taxon>Lysobacterales</taxon>
        <taxon>Rhodanobacteraceae</taxon>
        <taxon>Rhodanobacter</taxon>
    </lineage>
</organism>